<gene>
    <name evidence="1" type="ORF">BRM9_1155</name>
</gene>
<accession>A0A089ZB08</accession>
<dbReference type="AlphaFoldDB" id="A0A089ZB08"/>
<protein>
    <submittedName>
        <fullName evidence="1">Uncharacterized protein</fullName>
    </submittedName>
</protein>
<dbReference type="Proteomes" id="UP000029661">
    <property type="component" value="Chromosome"/>
</dbReference>
<reference evidence="1 2" key="1">
    <citation type="submission" date="2013-12" db="EMBL/GenBank/DDBJ databases">
        <title>The complete genome sequence of Methanobacterium sp. BRM9.</title>
        <authorList>
            <consortium name="Pastoral Greenhouse Gas Research Consortium"/>
            <person name="Kelly W.J."/>
            <person name="Leahy S.C."/>
            <person name="Perry R."/>
            <person name="Li D."/>
            <person name="Altermann E."/>
            <person name="Lambie S.C."/>
            <person name="Attwood G.T."/>
        </authorList>
    </citation>
    <scope>NUCLEOTIDE SEQUENCE [LARGE SCALE GENOMIC DNA]</scope>
    <source>
        <strain evidence="1 2">BRM9</strain>
    </source>
</reference>
<organism evidence="1 2">
    <name type="scientific">Methanobacterium formicicum</name>
    <dbReference type="NCBI Taxonomy" id="2162"/>
    <lineage>
        <taxon>Archaea</taxon>
        <taxon>Methanobacteriati</taxon>
        <taxon>Methanobacteriota</taxon>
        <taxon>Methanomada group</taxon>
        <taxon>Methanobacteria</taxon>
        <taxon>Methanobacteriales</taxon>
        <taxon>Methanobacteriaceae</taxon>
        <taxon>Methanobacterium</taxon>
    </lineage>
</organism>
<evidence type="ECO:0000313" key="1">
    <source>
        <dbReference type="EMBL" id="AIS31971.1"/>
    </source>
</evidence>
<name>A0A089ZB08_METFO</name>
<proteinExistence type="predicted"/>
<dbReference type="OrthoDB" id="71471at2157"/>
<dbReference type="EMBL" id="CP006933">
    <property type="protein sequence ID" value="AIS31971.1"/>
    <property type="molecule type" value="Genomic_DNA"/>
</dbReference>
<dbReference type="GeneID" id="24792312"/>
<evidence type="ECO:0000313" key="2">
    <source>
        <dbReference type="Proteomes" id="UP000029661"/>
    </source>
</evidence>
<dbReference type="RefSeq" id="WP_048085111.1">
    <property type="nucleotide sequence ID" value="NZ_CALCVY010000060.1"/>
</dbReference>
<sequence length="117" mass="12544">MWKKLELGLLVVFVCMVVAVSGCMSSSVKVAIDYPGSWNGTLKTDAGTRSIEGTGNQTIDLGTMTGSLYVKVEKKDKGSNNTIRVSAIRGDETVNTMNSSTQYGELDDAILSIYLTP</sequence>
<dbReference type="PROSITE" id="PS51257">
    <property type="entry name" value="PROKAR_LIPOPROTEIN"/>
    <property type="match status" value="1"/>
</dbReference>
<dbReference type="KEGG" id="mfc:BRM9_1155"/>